<keyword evidence="1" id="KW-0732">Signal</keyword>
<accession>A0AA48H6Q4</accession>
<keyword evidence="3" id="KW-1185">Reference proteome</keyword>
<dbReference type="InterPro" id="IPR013783">
    <property type="entry name" value="Ig-like_fold"/>
</dbReference>
<protein>
    <submittedName>
        <fullName evidence="2">Uncharacterized protein</fullName>
    </submittedName>
</protein>
<proteinExistence type="predicted"/>
<dbReference type="Proteomes" id="UP001330184">
    <property type="component" value="Chromosome"/>
</dbReference>
<reference evidence="2 3" key="1">
    <citation type="submission" date="2023-01" db="EMBL/GenBank/DDBJ databases">
        <title>Complete genome sequence of Muricauda aquimarina strain IFOP_LL357.</title>
        <authorList>
            <person name="Gajardo G."/>
            <person name="Ueki S."/>
            <person name="Maruyama F."/>
        </authorList>
    </citation>
    <scope>NUCLEOTIDE SEQUENCE [LARGE SCALE GENOMIC DNA]</scope>
    <source>
        <strain evidence="2 3">IFOP_LL357</strain>
    </source>
</reference>
<dbReference type="Gene3D" id="2.60.40.10">
    <property type="entry name" value="Immunoglobulins"/>
    <property type="match status" value="1"/>
</dbReference>
<evidence type="ECO:0000313" key="3">
    <source>
        <dbReference type="Proteomes" id="UP001330184"/>
    </source>
</evidence>
<feature type="chain" id="PRO_5041424073" evidence="1">
    <location>
        <begin position="25"/>
        <end position="585"/>
    </location>
</feature>
<feature type="signal peptide" evidence="1">
    <location>
        <begin position="1"/>
        <end position="24"/>
    </location>
</feature>
<evidence type="ECO:0000256" key="1">
    <source>
        <dbReference type="SAM" id="SignalP"/>
    </source>
</evidence>
<dbReference type="PROSITE" id="PS51257">
    <property type="entry name" value="PROKAR_LIPOPROTEIN"/>
    <property type="match status" value="1"/>
</dbReference>
<dbReference type="RefSeq" id="WP_338195916.1">
    <property type="nucleotide sequence ID" value="NZ_AP027268.1"/>
</dbReference>
<dbReference type="EMBL" id="AP027268">
    <property type="protein sequence ID" value="BDW91404.1"/>
    <property type="molecule type" value="Genomic_DNA"/>
</dbReference>
<organism evidence="2 3">
    <name type="scientific">Flagellimonas marinaquae</name>
    <dbReference type="NCBI Taxonomy" id="254955"/>
    <lineage>
        <taxon>Bacteria</taxon>
        <taxon>Pseudomonadati</taxon>
        <taxon>Bacteroidota</taxon>
        <taxon>Flavobacteriia</taxon>
        <taxon>Flavobacteriales</taxon>
        <taxon>Flavobacteriaceae</taxon>
        <taxon>Flagellimonas</taxon>
    </lineage>
</organism>
<dbReference type="Pfam" id="PF17957">
    <property type="entry name" value="Big_7"/>
    <property type="match status" value="1"/>
</dbReference>
<dbReference type="AlphaFoldDB" id="A0AA48H6Q4"/>
<evidence type="ECO:0000313" key="2">
    <source>
        <dbReference type="EMBL" id="BDW91404.1"/>
    </source>
</evidence>
<name>A0AA48H6Q4_9FLAO</name>
<gene>
    <name evidence="2" type="ORF">MACH07_02360</name>
</gene>
<sequence length="585" mass="66824">MHFLRPAVLLFTAISLLCSCSSDSEEQSIVPDNIAPTLDFTISGTSSGSEPIVVSNQMEININAQDAKGISKVEAFIDDEKVGEDNTAPFTIVVDLSGYAVKSLTAKSQNYILRVDATDTSGNTASKEQHIIIESTTQLITINFPEQGDNPELVDFYIFASRMTGELLGIEKLETGQRTITISTTMDITEDEEYMLTFAQKFAAYNGETNQLATIQNIKGSVLNEININNYPIFSSNFFDRVSPEEFPIEGFWDENTTETIAIGAQGFDYSIGGNNCSCNYSNTNNKISVGRYESYDNQFATDNIYFHMVNTDQNTAQYAFFKKNMLEEGFKLTPDLFSSEGMTLESFEYPNLDTSISKDPSLKIFVYEDTVDYSNNIFHAIYPYTFNLDIESEYNFWLDNNFNNYITELTYLNYKIDHTGKPNKTYNGSNWTLSHTFQENTFSIDKNTNSQDFVGRLSISDSFSPKSSGQQTVLDGNNATYRWHILFDSQNNSTVPLPTLPEELEEWIFIDKYNNQTFESIENKDQRQVEVIKYEGLTSYDEYLQKVIQNNEKWYLVSPERESIYDNPSPWKENYFYPNHFLFD</sequence>